<dbReference type="PRINTS" id="PR00722">
    <property type="entry name" value="CHYMOTRYPSIN"/>
</dbReference>
<dbReference type="AlphaFoldDB" id="A0A7R8UXN1"/>
<dbReference type="Proteomes" id="UP000594454">
    <property type="component" value="Chromosome 4"/>
</dbReference>
<comment type="subcellular location">
    <subcellularLocation>
        <location evidence="1">Secreted</location>
    </subcellularLocation>
</comment>
<dbReference type="PROSITE" id="PS00135">
    <property type="entry name" value="TRYPSIN_SER"/>
    <property type="match status" value="1"/>
</dbReference>
<dbReference type="Pfam" id="PF00089">
    <property type="entry name" value="Trypsin"/>
    <property type="match status" value="1"/>
</dbReference>
<keyword evidence="3" id="KW-0964">Secreted</keyword>
<dbReference type="InterPro" id="IPR001254">
    <property type="entry name" value="Trypsin_dom"/>
</dbReference>
<accession>A0A7R8UXN1</accession>
<evidence type="ECO:0000313" key="11">
    <source>
        <dbReference type="EMBL" id="CAD7088918.1"/>
    </source>
</evidence>
<evidence type="ECO:0000256" key="7">
    <source>
        <dbReference type="ARBA" id="ARBA00023157"/>
    </source>
</evidence>
<dbReference type="InterPro" id="IPR009003">
    <property type="entry name" value="Peptidase_S1_PA"/>
</dbReference>
<dbReference type="PANTHER" id="PTHR24276:SF91">
    <property type="entry name" value="AT26814P-RELATED"/>
    <property type="match status" value="1"/>
</dbReference>
<dbReference type="SMART" id="SM00020">
    <property type="entry name" value="Tryp_SPc"/>
    <property type="match status" value="1"/>
</dbReference>
<gene>
    <name evidence="11" type="ORF">HERILL_LOCUS11506</name>
</gene>
<evidence type="ECO:0000256" key="3">
    <source>
        <dbReference type="ARBA" id="ARBA00022525"/>
    </source>
</evidence>
<evidence type="ECO:0000256" key="1">
    <source>
        <dbReference type="ARBA" id="ARBA00004613"/>
    </source>
</evidence>
<evidence type="ECO:0000256" key="4">
    <source>
        <dbReference type="ARBA" id="ARBA00022670"/>
    </source>
</evidence>
<evidence type="ECO:0000313" key="12">
    <source>
        <dbReference type="Proteomes" id="UP000594454"/>
    </source>
</evidence>
<evidence type="ECO:0000256" key="5">
    <source>
        <dbReference type="ARBA" id="ARBA00022801"/>
    </source>
</evidence>
<dbReference type="PANTHER" id="PTHR24276">
    <property type="entry name" value="POLYSERASE-RELATED"/>
    <property type="match status" value="1"/>
</dbReference>
<feature type="domain" description="Peptidase S1" evidence="10">
    <location>
        <begin position="25"/>
        <end position="246"/>
    </location>
</feature>
<keyword evidence="5 8" id="KW-0378">Hydrolase</keyword>
<dbReference type="SUPFAM" id="SSF50494">
    <property type="entry name" value="Trypsin-like serine proteases"/>
    <property type="match status" value="1"/>
</dbReference>
<sequence>MHRIIPLILTLLIVQVVGVRIQPRIVGGVKTSIRSYPYQVSISADGNHICGGVIIRVRTILTAGHCVHRRRPSSITIRAGSDLRTSGGTVITAKSYRIHPRFNRKTLNFDLAMIYLEKPLPFNSQIKAIPINMQRLRSKRKAVATGWGTTSERGQLSNVLRSTQVNILSFRQCKRVYRSALGSSMFCAGRMGGGKDTCQGDSGGPLVIQGRIAGVTSVGSGCGQRGYPGIYTRLPILKRWVIRNTRS</sequence>
<keyword evidence="4 8" id="KW-0645">Protease</keyword>
<dbReference type="FunFam" id="2.40.10.10:FF:000034">
    <property type="entry name" value="Eupolytin"/>
    <property type="match status" value="1"/>
</dbReference>
<dbReference type="InterPro" id="IPR033116">
    <property type="entry name" value="TRYPSIN_SER"/>
</dbReference>
<dbReference type="CDD" id="cd00190">
    <property type="entry name" value="Tryp_SPc"/>
    <property type="match status" value="1"/>
</dbReference>
<dbReference type="InterPro" id="IPR018114">
    <property type="entry name" value="TRYPSIN_HIS"/>
</dbReference>
<reference evidence="11 12" key="1">
    <citation type="submission" date="2020-11" db="EMBL/GenBank/DDBJ databases">
        <authorList>
            <person name="Wallbank WR R."/>
            <person name="Pardo Diaz C."/>
            <person name="Kozak K."/>
            <person name="Martin S."/>
            <person name="Jiggins C."/>
            <person name="Moest M."/>
            <person name="Warren A I."/>
            <person name="Generalovic N T."/>
            <person name="Byers J.R.P. K."/>
            <person name="Montejo-Kovacevich G."/>
            <person name="Yen C E."/>
        </authorList>
    </citation>
    <scope>NUCLEOTIDE SEQUENCE [LARGE SCALE GENOMIC DNA]</scope>
</reference>
<dbReference type="InParanoid" id="A0A7R8UXN1"/>
<dbReference type="InterPro" id="IPR043504">
    <property type="entry name" value="Peptidase_S1_PA_chymotrypsin"/>
</dbReference>
<keyword evidence="7" id="KW-1015">Disulfide bond</keyword>
<evidence type="ECO:0000256" key="2">
    <source>
        <dbReference type="ARBA" id="ARBA00007664"/>
    </source>
</evidence>
<evidence type="ECO:0000256" key="8">
    <source>
        <dbReference type="RuleBase" id="RU363034"/>
    </source>
</evidence>
<proteinExistence type="inferred from homology"/>
<dbReference type="GO" id="GO:0004252">
    <property type="term" value="F:serine-type endopeptidase activity"/>
    <property type="evidence" value="ECO:0007669"/>
    <property type="project" value="InterPro"/>
</dbReference>
<dbReference type="PROSITE" id="PS00134">
    <property type="entry name" value="TRYPSIN_HIS"/>
    <property type="match status" value="1"/>
</dbReference>
<dbReference type="Gene3D" id="2.40.10.10">
    <property type="entry name" value="Trypsin-like serine proteases"/>
    <property type="match status" value="1"/>
</dbReference>
<dbReference type="GO" id="GO:0006508">
    <property type="term" value="P:proteolysis"/>
    <property type="evidence" value="ECO:0007669"/>
    <property type="project" value="UniProtKB-KW"/>
</dbReference>
<evidence type="ECO:0000256" key="6">
    <source>
        <dbReference type="ARBA" id="ARBA00022825"/>
    </source>
</evidence>
<feature type="signal peptide" evidence="9">
    <location>
        <begin position="1"/>
        <end position="18"/>
    </location>
</feature>
<keyword evidence="9" id="KW-0732">Signal</keyword>
<dbReference type="InterPro" id="IPR001314">
    <property type="entry name" value="Peptidase_S1A"/>
</dbReference>
<comment type="similarity">
    <text evidence="2">Belongs to the peptidase S1 family.</text>
</comment>
<keyword evidence="6 8" id="KW-0720">Serine protease</keyword>
<dbReference type="PROSITE" id="PS50240">
    <property type="entry name" value="TRYPSIN_DOM"/>
    <property type="match status" value="1"/>
</dbReference>
<feature type="chain" id="PRO_5031437568" description="Peptidase S1 domain-containing protein" evidence="9">
    <location>
        <begin position="19"/>
        <end position="247"/>
    </location>
</feature>
<evidence type="ECO:0000259" key="10">
    <source>
        <dbReference type="PROSITE" id="PS50240"/>
    </source>
</evidence>
<dbReference type="InterPro" id="IPR050430">
    <property type="entry name" value="Peptidase_S1"/>
</dbReference>
<protein>
    <recommendedName>
        <fullName evidence="10">Peptidase S1 domain-containing protein</fullName>
    </recommendedName>
</protein>
<keyword evidence="12" id="KW-1185">Reference proteome</keyword>
<dbReference type="GO" id="GO:0005576">
    <property type="term" value="C:extracellular region"/>
    <property type="evidence" value="ECO:0007669"/>
    <property type="project" value="UniProtKB-SubCell"/>
</dbReference>
<dbReference type="OrthoDB" id="10059102at2759"/>
<name>A0A7R8UXN1_HERIL</name>
<organism evidence="11 12">
    <name type="scientific">Hermetia illucens</name>
    <name type="common">Black soldier fly</name>
    <dbReference type="NCBI Taxonomy" id="343691"/>
    <lineage>
        <taxon>Eukaryota</taxon>
        <taxon>Metazoa</taxon>
        <taxon>Ecdysozoa</taxon>
        <taxon>Arthropoda</taxon>
        <taxon>Hexapoda</taxon>
        <taxon>Insecta</taxon>
        <taxon>Pterygota</taxon>
        <taxon>Neoptera</taxon>
        <taxon>Endopterygota</taxon>
        <taxon>Diptera</taxon>
        <taxon>Brachycera</taxon>
        <taxon>Stratiomyomorpha</taxon>
        <taxon>Stratiomyidae</taxon>
        <taxon>Hermetiinae</taxon>
        <taxon>Hermetia</taxon>
    </lineage>
</organism>
<dbReference type="EMBL" id="LR899012">
    <property type="protein sequence ID" value="CAD7088918.1"/>
    <property type="molecule type" value="Genomic_DNA"/>
</dbReference>
<evidence type="ECO:0000256" key="9">
    <source>
        <dbReference type="SAM" id="SignalP"/>
    </source>
</evidence>